<evidence type="ECO:0000313" key="2">
    <source>
        <dbReference type="EMBL" id="MBB3984613.1"/>
    </source>
</evidence>
<sequence length="227" mass="24873">MPNRRAAFLLATLASLPLSAASGAQDFVESSGILSDDDFYRLVACAAPPGAPCARPLLHWPTVQPVTVRILSMDRAFLGGKRKRAQAALVRAIQYINNAKAGIRVTQTTSAQADVNIHFIDTDGNSPLKNSGIDGADGLTVTGARVIVWSRTDTHKIQRATILFGTRLHIRHYESAMLEELTQALGLLTDIRNPVYEGVSIFSQDSNDTKQFSDQDRMALRRHYPTE</sequence>
<dbReference type="Pfam" id="PF11150">
    <property type="entry name" value="DUF2927"/>
    <property type="match status" value="1"/>
</dbReference>
<comment type="caution">
    <text evidence="2">The sequence shown here is derived from an EMBL/GenBank/DDBJ whole genome shotgun (WGS) entry which is preliminary data.</text>
</comment>
<keyword evidence="3" id="KW-1185">Reference proteome</keyword>
<evidence type="ECO:0000256" key="1">
    <source>
        <dbReference type="SAM" id="SignalP"/>
    </source>
</evidence>
<dbReference type="InterPro" id="IPR021323">
    <property type="entry name" value="DUF2927"/>
</dbReference>
<feature type="chain" id="PRO_5030927370" description="DUF2927 domain-containing protein" evidence="1">
    <location>
        <begin position="21"/>
        <end position="227"/>
    </location>
</feature>
<dbReference type="Proteomes" id="UP000541426">
    <property type="component" value="Unassembled WGS sequence"/>
</dbReference>
<gene>
    <name evidence="2" type="ORF">GGQ68_000929</name>
</gene>
<dbReference type="EMBL" id="JACIEJ010000002">
    <property type="protein sequence ID" value="MBB3984613.1"/>
    <property type="molecule type" value="Genomic_DNA"/>
</dbReference>
<accession>A0A7W6DRB1</accession>
<proteinExistence type="predicted"/>
<feature type="signal peptide" evidence="1">
    <location>
        <begin position="1"/>
        <end position="20"/>
    </location>
</feature>
<organism evidence="2 3">
    <name type="scientific">Sagittula marina</name>
    <dbReference type="NCBI Taxonomy" id="943940"/>
    <lineage>
        <taxon>Bacteria</taxon>
        <taxon>Pseudomonadati</taxon>
        <taxon>Pseudomonadota</taxon>
        <taxon>Alphaproteobacteria</taxon>
        <taxon>Rhodobacterales</taxon>
        <taxon>Roseobacteraceae</taxon>
        <taxon>Sagittula</taxon>
    </lineage>
</organism>
<evidence type="ECO:0000313" key="3">
    <source>
        <dbReference type="Proteomes" id="UP000541426"/>
    </source>
</evidence>
<keyword evidence="1" id="KW-0732">Signal</keyword>
<protein>
    <recommendedName>
        <fullName evidence="4">DUF2927 domain-containing protein</fullName>
    </recommendedName>
</protein>
<evidence type="ECO:0008006" key="4">
    <source>
        <dbReference type="Google" id="ProtNLM"/>
    </source>
</evidence>
<name>A0A7W6DRB1_9RHOB</name>
<dbReference type="AlphaFoldDB" id="A0A7W6DRB1"/>
<reference evidence="2 3" key="1">
    <citation type="submission" date="2020-08" db="EMBL/GenBank/DDBJ databases">
        <title>Genomic Encyclopedia of Type Strains, Phase IV (KMG-IV): sequencing the most valuable type-strain genomes for metagenomic binning, comparative biology and taxonomic classification.</title>
        <authorList>
            <person name="Goeker M."/>
        </authorList>
    </citation>
    <scope>NUCLEOTIDE SEQUENCE [LARGE SCALE GENOMIC DNA]</scope>
    <source>
        <strain evidence="2 3">DSM 102235</strain>
    </source>
</reference>
<dbReference type="RefSeq" id="WP_183963356.1">
    <property type="nucleotide sequence ID" value="NZ_BAABBZ010000014.1"/>
</dbReference>